<dbReference type="Proteomes" id="UP000832072">
    <property type="component" value="Segment"/>
</dbReference>
<evidence type="ECO:0000313" key="3">
    <source>
        <dbReference type="Proteomes" id="UP000832072"/>
    </source>
</evidence>
<sequence>MLLRWHRPELIGIATMSDVPGVAQMGSVNNPLFQYETDRLKNIHRLDDLMANDKCLKRLLFVELYFLMIGHDVPEKDVGPCFGKNAQSRTSVYFNKSTGRLTIHGTKTYSRRSESKSRTYPAQWLAKRLEWFLKQSQYVESFKRAKGHPEDVMISFDIKFKSCYTAERIKMIEKRKCLTEKTSLNFLIHKLEFAIENYDSLENLKSRLAKVIELRDNAERKFKSIQIN</sequence>
<feature type="coiled-coil region" evidence="1">
    <location>
        <begin position="184"/>
        <end position="221"/>
    </location>
</feature>
<evidence type="ECO:0000313" key="2">
    <source>
        <dbReference type="EMBL" id="UNY46987.1"/>
    </source>
</evidence>
<protein>
    <submittedName>
        <fullName evidence="2">Uncharacterized protein</fullName>
    </submittedName>
</protein>
<accession>A0AAE9K575</accession>
<keyword evidence="3" id="KW-1185">Reference proteome</keyword>
<dbReference type="EMBL" id="OM638103">
    <property type="protein sequence ID" value="UNY46987.1"/>
    <property type="molecule type" value="Genomic_DNA"/>
</dbReference>
<gene>
    <name evidence="2" type="ORF">EHEKIMEA_00105</name>
</gene>
<reference evidence="2 3" key="1">
    <citation type="submission" date="2022-02" db="EMBL/GenBank/DDBJ databases">
        <authorList>
            <person name="Tian F."/>
            <person name="Li J."/>
            <person name="Li F."/>
            <person name="Tong Y."/>
        </authorList>
    </citation>
    <scope>NUCLEOTIDE SEQUENCE [LARGE SCALE GENOMIC DNA]</scope>
</reference>
<proteinExistence type="predicted"/>
<keyword evidence="1" id="KW-0175">Coiled coil</keyword>
<name>A0AAE9K575_9CAUD</name>
<organism evidence="2 3">
    <name type="scientific">Cronobacter phage LPCS28</name>
    <dbReference type="NCBI Taxonomy" id="2924885"/>
    <lineage>
        <taxon>Viruses</taxon>
        <taxon>Duplodnaviria</taxon>
        <taxon>Heunggongvirae</taxon>
        <taxon>Uroviricota</taxon>
        <taxon>Caudoviricetes</taxon>
        <taxon>Pantevenvirales</taxon>
        <taxon>Straboviridae</taxon>
        <taxon>Nanhuvirus</taxon>
        <taxon>Nanhuvirus LPCS28</taxon>
    </lineage>
</organism>
<evidence type="ECO:0000256" key="1">
    <source>
        <dbReference type="SAM" id="Coils"/>
    </source>
</evidence>